<dbReference type="FunFam" id="3.80.10.10:FF:000233">
    <property type="entry name" value="Leucine-rich repeat receptor-like protein kinase TDR"/>
    <property type="match status" value="1"/>
</dbReference>
<keyword evidence="12 19" id="KW-1133">Transmembrane helix</keyword>
<dbReference type="InterPro" id="IPR050647">
    <property type="entry name" value="Plant_LRR-RLKs"/>
</dbReference>
<accession>A0A0E0CI50</accession>
<feature type="binding site" evidence="18">
    <location>
        <position position="645"/>
    </location>
    <ligand>
        <name>ATP</name>
        <dbReference type="ChEBI" id="CHEBI:30616"/>
    </ligand>
</feature>
<name>A0A0E0CI50_9ORYZ</name>
<dbReference type="SUPFAM" id="SSF52047">
    <property type="entry name" value="RNI-like"/>
    <property type="match status" value="2"/>
</dbReference>
<evidence type="ECO:0000256" key="12">
    <source>
        <dbReference type="ARBA" id="ARBA00022989"/>
    </source>
</evidence>
<keyword evidence="3" id="KW-0723">Serine/threonine-protein kinase</keyword>
<keyword evidence="10" id="KW-0418">Kinase</keyword>
<dbReference type="PANTHER" id="PTHR48056">
    <property type="entry name" value="LRR RECEPTOR-LIKE SERINE/THREONINE-PROTEIN KINASE-RELATED"/>
    <property type="match status" value="1"/>
</dbReference>
<evidence type="ECO:0000259" key="20">
    <source>
        <dbReference type="PROSITE" id="PS50011"/>
    </source>
</evidence>
<feature type="domain" description="Protein kinase" evidence="20">
    <location>
        <begin position="612"/>
        <end position="897"/>
    </location>
</feature>
<dbReference type="Pfam" id="PF00069">
    <property type="entry name" value="Pkinase"/>
    <property type="match status" value="1"/>
</dbReference>
<organism evidence="21">
    <name type="scientific">Oryza meridionalis</name>
    <dbReference type="NCBI Taxonomy" id="40149"/>
    <lineage>
        <taxon>Eukaryota</taxon>
        <taxon>Viridiplantae</taxon>
        <taxon>Streptophyta</taxon>
        <taxon>Embryophyta</taxon>
        <taxon>Tracheophyta</taxon>
        <taxon>Spermatophyta</taxon>
        <taxon>Magnoliopsida</taxon>
        <taxon>Liliopsida</taxon>
        <taxon>Poales</taxon>
        <taxon>Poaceae</taxon>
        <taxon>BOP clade</taxon>
        <taxon>Oryzoideae</taxon>
        <taxon>Oryzeae</taxon>
        <taxon>Oryzinae</taxon>
        <taxon>Oryza</taxon>
    </lineage>
</organism>
<dbReference type="PROSITE" id="PS00107">
    <property type="entry name" value="PROTEIN_KINASE_ATP"/>
    <property type="match status" value="1"/>
</dbReference>
<dbReference type="SMART" id="SM00369">
    <property type="entry name" value="LRR_TYP"/>
    <property type="match status" value="6"/>
</dbReference>
<evidence type="ECO:0000256" key="5">
    <source>
        <dbReference type="ARBA" id="ARBA00022679"/>
    </source>
</evidence>
<dbReference type="eggNOG" id="ENOG502QQPF">
    <property type="taxonomic scope" value="Eukaryota"/>
</dbReference>
<keyword evidence="9 18" id="KW-0547">Nucleotide-binding</keyword>
<evidence type="ECO:0000256" key="1">
    <source>
        <dbReference type="ARBA" id="ARBA00004162"/>
    </source>
</evidence>
<keyword evidence="11 18" id="KW-0067">ATP-binding</keyword>
<dbReference type="GO" id="GO:0005524">
    <property type="term" value="F:ATP binding"/>
    <property type="evidence" value="ECO:0007669"/>
    <property type="project" value="UniProtKB-UniRule"/>
</dbReference>
<comment type="catalytic activity">
    <reaction evidence="16">
        <text>L-threonyl-[protein] + ATP = O-phospho-L-threonyl-[protein] + ADP + H(+)</text>
        <dbReference type="Rhea" id="RHEA:46608"/>
        <dbReference type="Rhea" id="RHEA-COMP:11060"/>
        <dbReference type="Rhea" id="RHEA-COMP:11605"/>
        <dbReference type="ChEBI" id="CHEBI:15378"/>
        <dbReference type="ChEBI" id="CHEBI:30013"/>
        <dbReference type="ChEBI" id="CHEBI:30616"/>
        <dbReference type="ChEBI" id="CHEBI:61977"/>
        <dbReference type="ChEBI" id="CHEBI:456216"/>
        <dbReference type="EC" id="2.7.11.1"/>
    </reaction>
</comment>
<dbReference type="Pfam" id="PF13855">
    <property type="entry name" value="LRR_8"/>
    <property type="match status" value="1"/>
</dbReference>
<evidence type="ECO:0000256" key="14">
    <source>
        <dbReference type="ARBA" id="ARBA00023170"/>
    </source>
</evidence>
<dbReference type="Proteomes" id="UP000008021">
    <property type="component" value="Chromosome 2"/>
</dbReference>
<evidence type="ECO:0000256" key="18">
    <source>
        <dbReference type="PROSITE-ProRule" id="PRU10141"/>
    </source>
</evidence>
<evidence type="ECO:0000256" key="11">
    <source>
        <dbReference type="ARBA" id="ARBA00022840"/>
    </source>
</evidence>
<comment type="catalytic activity">
    <reaction evidence="17">
        <text>L-seryl-[protein] + ATP = O-phospho-L-seryl-[protein] + ADP + H(+)</text>
        <dbReference type="Rhea" id="RHEA:17989"/>
        <dbReference type="Rhea" id="RHEA-COMP:9863"/>
        <dbReference type="Rhea" id="RHEA-COMP:11604"/>
        <dbReference type="ChEBI" id="CHEBI:15378"/>
        <dbReference type="ChEBI" id="CHEBI:29999"/>
        <dbReference type="ChEBI" id="CHEBI:30616"/>
        <dbReference type="ChEBI" id="CHEBI:83421"/>
        <dbReference type="ChEBI" id="CHEBI:456216"/>
        <dbReference type="EC" id="2.7.11.1"/>
    </reaction>
</comment>
<dbReference type="Pfam" id="PF23598">
    <property type="entry name" value="LRR_14"/>
    <property type="match status" value="1"/>
</dbReference>
<dbReference type="InterPro" id="IPR003591">
    <property type="entry name" value="Leu-rich_rpt_typical-subtyp"/>
</dbReference>
<evidence type="ECO:0000313" key="21">
    <source>
        <dbReference type="EnsemblPlants" id="OMERI02G10420.1"/>
    </source>
</evidence>
<evidence type="ECO:0000256" key="17">
    <source>
        <dbReference type="ARBA" id="ARBA00048679"/>
    </source>
</evidence>
<dbReference type="InterPro" id="IPR011009">
    <property type="entry name" value="Kinase-like_dom_sf"/>
</dbReference>
<evidence type="ECO:0000256" key="4">
    <source>
        <dbReference type="ARBA" id="ARBA00022614"/>
    </source>
</evidence>
<dbReference type="Pfam" id="PF00560">
    <property type="entry name" value="LRR_1"/>
    <property type="match status" value="3"/>
</dbReference>
<keyword evidence="6 19" id="KW-0812">Transmembrane</keyword>
<evidence type="ECO:0000313" key="22">
    <source>
        <dbReference type="Proteomes" id="UP000008021"/>
    </source>
</evidence>
<dbReference type="GO" id="GO:0033612">
    <property type="term" value="F:receptor serine/threonine kinase binding"/>
    <property type="evidence" value="ECO:0007669"/>
    <property type="project" value="TreeGrafter"/>
</dbReference>
<dbReference type="STRING" id="40149.A0A0E0CI50"/>
<feature type="transmembrane region" description="Helical" evidence="19">
    <location>
        <begin position="559"/>
        <end position="581"/>
    </location>
</feature>
<dbReference type="InterPro" id="IPR017441">
    <property type="entry name" value="Protein_kinase_ATP_BS"/>
</dbReference>
<comment type="subcellular location">
    <subcellularLocation>
        <location evidence="1">Cell membrane</location>
        <topology evidence="1">Single-pass membrane protein</topology>
    </subcellularLocation>
</comment>
<dbReference type="Gramene" id="OMERI02G10420.1">
    <property type="protein sequence ID" value="OMERI02G10420.1"/>
    <property type="gene ID" value="OMERI02G10420"/>
</dbReference>
<dbReference type="Gene3D" id="1.10.510.10">
    <property type="entry name" value="Transferase(Phosphotransferase) domain 1"/>
    <property type="match status" value="1"/>
</dbReference>
<dbReference type="InterPro" id="IPR000719">
    <property type="entry name" value="Prot_kinase_dom"/>
</dbReference>
<evidence type="ECO:0000256" key="10">
    <source>
        <dbReference type="ARBA" id="ARBA00022777"/>
    </source>
</evidence>
<evidence type="ECO:0000256" key="19">
    <source>
        <dbReference type="SAM" id="Phobius"/>
    </source>
</evidence>
<dbReference type="HOGENOM" id="CLU_000288_22_1_1"/>
<dbReference type="EnsemblPlants" id="OMERI02G10420.1">
    <property type="protein sequence ID" value="OMERI02G10420.1"/>
    <property type="gene ID" value="OMERI02G10420"/>
</dbReference>
<dbReference type="AlphaFoldDB" id="A0A0E0CI50"/>
<proteinExistence type="predicted"/>
<evidence type="ECO:0000256" key="8">
    <source>
        <dbReference type="ARBA" id="ARBA00022737"/>
    </source>
</evidence>
<keyword evidence="14" id="KW-0675">Receptor</keyword>
<dbReference type="GO" id="GO:0004674">
    <property type="term" value="F:protein serine/threonine kinase activity"/>
    <property type="evidence" value="ECO:0007669"/>
    <property type="project" value="UniProtKB-KW"/>
</dbReference>
<dbReference type="InterPro" id="IPR001611">
    <property type="entry name" value="Leu-rich_rpt"/>
</dbReference>
<evidence type="ECO:0000256" key="13">
    <source>
        <dbReference type="ARBA" id="ARBA00023136"/>
    </source>
</evidence>
<keyword evidence="8" id="KW-0677">Repeat</keyword>
<keyword evidence="7" id="KW-0732">Signal</keyword>
<keyword evidence="22" id="KW-1185">Reference proteome</keyword>
<evidence type="ECO:0000256" key="16">
    <source>
        <dbReference type="ARBA" id="ARBA00047899"/>
    </source>
</evidence>
<evidence type="ECO:0000256" key="15">
    <source>
        <dbReference type="ARBA" id="ARBA00023180"/>
    </source>
</evidence>
<evidence type="ECO:0000256" key="3">
    <source>
        <dbReference type="ARBA" id="ARBA00022527"/>
    </source>
</evidence>
<dbReference type="Gene3D" id="3.80.10.10">
    <property type="entry name" value="Ribonuclease Inhibitor"/>
    <property type="match status" value="3"/>
</dbReference>
<sequence length="897" mass="99751">MLGRWNSAYAPHCNWGGIACTKCSVTGISLPNQTIVKPLPPSICLLKNLTHLDLSYNNLSTSFPTVLYNCSNLKYLDLSNNAFAGQLPSDLDHLSALFEHLNLSSNRFTGNIPPSIGWFPRLKSLLLDTNQFDGRYPAEDIGNLLDLEALTLAANPFEPAPLPVEFGRLTRLVLLWLSDMNITGEIPESLSSLRELNLLDLSWNNLEGKIPTWIWQHKKLQILYLHTNRFTGEIEPNVSALNLVEIVVSVNELTGTIPPSIELLPKLTDIRLSDNMLSGSLPPELGKHSPLTNLEVSNNNLSGELPEHLCFNRKLYGIAVFNNSFSGKLPSSLDGCYLLQNLVLYNNIFSGEFPQGLWTVVTNQLSTVMIQNNSFSGTLPTKLPWNFTRLDISNNRFSGPIPTMGGKMEVLRAANNLLSGEIPWDLTGISQVTEFDLSRNQISGSLPMTIGVLTRLNAINLSRNHISGNIPAAFGFMTVLTILDLSSNKLSGEIPKDFNKLKLNFLNLSMNQLTGEIPTSFQNKAYEQSFLFNPCLCVSSSNSLQNFPICRAKANISNGAITCALAGIMLLVLAVIGFMLLRRKKRTQDHLSWKLTPFHALHFTENDILSGLCEQIWIGSGRSGKVYCVYTGDRASGGMMVAVKKIWNMQNLDNKLEKDFLAEVQILGEIRHTNIVKLLCCISSSEAKLLVYEYMENGSLHQWLHQRERIGVPGPLDWPTRLKIAIDSARGLCYMHHHCSPPIVHRDVKSANILLDPNFRAKMADFGLAKVLLRAGEDESFSAIAGTFGYMAPEYGHQLKVNEKIDVYSFGVVLLELITGRVANDGGEYYSLAQWSWKQYQERGNGLSVDLLDEGIRDQSSHVEDALEVFCTCCDLYWRAAFSATINERCTACTSPI</sequence>
<protein>
    <recommendedName>
        <fullName evidence="2">non-specific serine/threonine protein kinase</fullName>
        <ecNumber evidence="2">2.7.11.1</ecNumber>
    </recommendedName>
</protein>
<reference evidence="21" key="1">
    <citation type="submission" date="2015-04" db="UniProtKB">
        <authorList>
            <consortium name="EnsemblPlants"/>
        </authorList>
    </citation>
    <scope>IDENTIFICATION</scope>
</reference>
<keyword evidence="5" id="KW-0808">Transferase</keyword>
<evidence type="ECO:0000256" key="9">
    <source>
        <dbReference type="ARBA" id="ARBA00022741"/>
    </source>
</evidence>
<keyword evidence="4" id="KW-0433">Leucine-rich repeat</keyword>
<dbReference type="PROSITE" id="PS51257">
    <property type="entry name" value="PROKAR_LIPOPROTEIN"/>
    <property type="match status" value="1"/>
</dbReference>
<dbReference type="Pfam" id="PF13516">
    <property type="entry name" value="LRR_6"/>
    <property type="match status" value="1"/>
</dbReference>
<keyword evidence="15" id="KW-0325">Glycoprotein</keyword>
<dbReference type="PROSITE" id="PS00108">
    <property type="entry name" value="PROTEIN_KINASE_ST"/>
    <property type="match status" value="1"/>
</dbReference>
<evidence type="ECO:0000256" key="7">
    <source>
        <dbReference type="ARBA" id="ARBA00022729"/>
    </source>
</evidence>
<dbReference type="InterPro" id="IPR032675">
    <property type="entry name" value="LRR_dom_sf"/>
</dbReference>
<evidence type="ECO:0000256" key="2">
    <source>
        <dbReference type="ARBA" id="ARBA00012513"/>
    </source>
</evidence>
<dbReference type="InterPro" id="IPR055414">
    <property type="entry name" value="LRR_R13L4/SHOC2-like"/>
</dbReference>
<dbReference type="PROSITE" id="PS50011">
    <property type="entry name" value="PROTEIN_KINASE_DOM"/>
    <property type="match status" value="1"/>
</dbReference>
<dbReference type="SMART" id="SM00220">
    <property type="entry name" value="S_TKc"/>
    <property type="match status" value="1"/>
</dbReference>
<dbReference type="GO" id="GO:0005886">
    <property type="term" value="C:plasma membrane"/>
    <property type="evidence" value="ECO:0007669"/>
    <property type="project" value="UniProtKB-SubCell"/>
</dbReference>
<dbReference type="PANTHER" id="PTHR48056:SF29">
    <property type="entry name" value="RECEPTOR-LIKE PROTEIN KINASE HSL1"/>
    <property type="match status" value="1"/>
</dbReference>
<dbReference type="InterPro" id="IPR008271">
    <property type="entry name" value="Ser/Thr_kinase_AS"/>
</dbReference>
<dbReference type="GO" id="GO:0009791">
    <property type="term" value="P:post-embryonic development"/>
    <property type="evidence" value="ECO:0007669"/>
    <property type="project" value="UniProtKB-ARBA"/>
</dbReference>
<dbReference type="EC" id="2.7.11.1" evidence="2"/>
<reference evidence="21" key="2">
    <citation type="submission" date="2018-05" db="EMBL/GenBank/DDBJ databases">
        <title>OmerRS3 (Oryza meridionalis Reference Sequence Version 3).</title>
        <authorList>
            <person name="Zhang J."/>
            <person name="Kudrna D."/>
            <person name="Lee S."/>
            <person name="Talag J."/>
            <person name="Welchert J."/>
            <person name="Wing R.A."/>
        </authorList>
    </citation>
    <scope>NUCLEOTIDE SEQUENCE [LARGE SCALE GENOMIC DNA]</scope>
    <source>
        <strain evidence="21">cv. OR44</strain>
    </source>
</reference>
<keyword evidence="13 19" id="KW-0472">Membrane</keyword>
<dbReference type="FunFam" id="3.80.10.10:FF:000041">
    <property type="entry name" value="LRR receptor-like serine/threonine-protein kinase ERECTA"/>
    <property type="match status" value="2"/>
</dbReference>
<evidence type="ECO:0000256" key="6">
    <source>
        <dbReference type="ARBA" id="ARBA00022692"/>
    </source>
</evidence>
<dbReference type="SUPFAM" id="SSF56112">
    <property type="entry name" value="Protein kinase-like (PK-like)"/>
    <property type="match status" value="1"/>
</dbReference>